<feature type="domain" description="DUF1996" evidence="3">
    <location>
        <begin position="36"/>
        <end position="281"/>
    </location>
</feature>
<dbReference type="Proteomes" id="UP000799757">
    <property type="component" value="Unassembled WGS sequence"/>
</dbReference>
<dbReference type="PANTHER" id="PTHR43662">
    <property type="match status" value="1"/>
</dbReference>
<feature type="compositionally biased region" description="Basic and acidic residues" evidence="1">
    <location>
        <begin position="509"/>
        <end position="519"/>
    </location>
</feature>
<feature type="region of interest" description="Disordered" evidence="1">
    <location>
        <begin position="496"/>
        <end position="519"/>
    </location>
</feature>
<gene>
    <name evidence="4" type="ORF">K505DRAFT_89918</name>
</gene>
<evidence type="ECO:0000256" key="1">
    <source>
        <dbReference type="SAM" id="MobiDB-lite"/>
    </source>
</evidence>
<dbReference type="EMBL" id="MU001775">
    <property type="protein sequence ID" value="KAF2798829.1"/>
    <property type="molecule type" value="Genomic_DNA"/>
</dbReference>
<feature type="compositionally biased region" description="Basic residues" evidence="1">
    <location>
        <begin position="497"/>
        <end position="508"/>
    </location>
</feature>
<name>A0A6A6XR33_9PLEO</name>
<keyword evidence="5" id="KW-1185">Reference proteome</keyword>
<evidence type="ECO:0000256" key="2">
    <source>
        <dbReference type="SAM" id="SignalP"/>
    </source>
</evidence>
<dbReference type="AlphaFoldDB" id="A0A6A6XR33"/>
<evidence type="ECO:0000313" key="5">
    <source>
        <dbReference type="Proteomes" id="UP000799757"/>
    </source>
</evidence>
<dbReference type="Pfam" id="PF09362">
    <property type="entry name" value="DUF1996"/>
    <property type="match status" value="1"/>
</dbReference>
<accession>A0A6A6XR33</accession>
<protein>
    <recommendedName>
        <fullName evidence="3">DUF1996 domain-containing protein</fullName>
    </recommendedName>
</protein>
<organism evidence="4 5">
    <name type="scientific">Melanomma pulvis-pyrius CBS 109.77</name>
    <dbReference type="NCBI Taxonomy" id="1314802"/>
    <lineage>
        <taxon>Eukaryota</taxon>
        <taxon>Fungi</taxon>
        <taxon>Dikarya</taxon>
        <taxon>Ascomycota</taxon>
        <taxon>Pezizomycotina</taxon>
        <taxon>Dothideomycetes</taxon>
        <taxon>Pleosporomycetidae</taxon>
        <taxon>Pleosporales</taxon>
        <taxon>Melanommataceae</taxon>
        <taxon>Melanomma</taxon>
    </lineage>
</organism>
<feature type="chain" id="PRO_5025619283" description="DUF1996 domain-containing protein" evidence="2">
    <location>
        <begin position="21"/>
        <end position="519"/>
    </location>
</feature>
<dbReference type="InterPro" id="IPR018535">
    <property type="entry name" value="DUF1996"/>
</dbReference>
<dbReference type="OrthoDB" id="74764at2759"/>
<feature type="signal peptide" evidence="2">
    <location>
        <begin position="1"/>
        <end position="20"/>
    </location>
</feature>
<evidence type="ECO:0000313" key="4">
    <source>
        <dbReference type="EMBL" id="KAF2798829.1"/>
    </source>
</evidence>
<evidence type="ECO:0000259" key="3">
    <source>
        <dbReference type="Pfam" id="PF09362"/>
    </source>
</evidence>
<sequence length="519" mass="55617">MKSIATLSAAVAVLSGAADAFWRMECHSRSGLARIDPLVEPGQIANHGHVIHGGSNFGLDTTYEGLMASECTSCRVKQDNSAYWTPSLNFIHENGTTEIVPQVGGMLAYYLLFGENIKAFPAGFQMLAGDTRLRNFSGEVPDPEKSLWGPEDKTQHALAQKALGFNCMNYAKPPEASMYRHFLPDKEYLDANCADGIRAEIFFPACWNGKDLDSKNHRDHMAYPDLVNGGVCPEGFETRLPSLFFETIWDTSVFTGMPGQFVFANGDPTGYGYHGDFITGWDVDFLQDAVNTCTNPSGNIGDCPLFDIQTEEEGSKCQFKVPEVLAADNCAGPADGLCGNVPVQMGPGYAELIQPGNEETPTAGYTPVTTMPPAVPTLSFKTATLAVTDKFGGGINVGGQSDLPEEIDTGAVVVPVPTPIVPVATQPLAPEAPVVTTPAAPVAPLPTTPPVAPPVAEQPKGPGSIIGTSTFTSAGVAYEVAIEEITVYVTVEAPAPAKRHRRHHHMHRRDREHGLLGRY</sequence>
<proteinExistence type="predicted"/>
<dbReference type="PANTHER" id="PTHR43662:SF7">
    <property type="entry name" value="DUF1996 DOMAIN-CONTAINING PROTEIN"/>
    <property type="match status" value="1"/>
</dbReference>
<keyword evidence="2" id="KW-0732">Signal</keyword>
<reference evidence="4" key="1">
    <citation type="journal article" date="2020" name="Stud. Mycol.">
        <title>101 Dothideomycetes genomes: a test case for predicting lifestyles and emergence of pathogens.</title>
        <authorList>
            <person name="Haridas S."/>
            <person name="Albert R."/>
            <person name="Binder M."/>
            <person name="Bloem J."/>
            <person name="Labutti K."/>
            <person name="Salamov A."/>
            <person name="Andreopoulos B."/>
            <person name="Baker S."/>
            <person name="Barry K."/>
            <person name="Bills G."/>
            <person name="Bluhm B."/>
            <person name="Cannon C."/>
            <person name="Castanera R."/>
            <person name="Culley D."/>
            <person name="Daum C."/>
            <person name="Ezra D."/>
            <person name="Gonzalez J."/>
            <person name="Henrissat B."/>
            <person name="Kuo A."/>
            <person name="Liang C."/>
            <person name="Lipzen A."/>
            <person name="Lutzoni F."/>
            <person name="Magnuson J."/>
            <person name="Mondo S."/>
            <person name="Nolan M."/>
            <person name="Ohm R."/>
            <person name="Pangilinan J."/>
            <person name="Park H.-J."/>
            <person name="Ramirez L."/>
            <person name="Alfaro M."/>
            <person name="Sun H."/>
            <person name="Tritt A."/>
            <person name="Yoshinaga Y."/>
            <person name="Zwiers L.-H."/>
            <person name="Turgeon B."/>
            <person name="Goodwin S."/>
            <person name="Spatafora J."/>
            <person name="Crous P."/>
            <person name="Grigoriev I."/>
        </authorList>
    </citation>
    <scope>NUCLEOTIDE SEQUENCE</scope>
    <source>
        <strain evidence="4">CBS 109.77</strain>
    </source>
</reference>